<proteinExistence type="predicted"/>
<organism evidence="1 2">
    <name type="scientific">Micromonospora sagamiensis</name>
    <dbReference type="NCBI Taxonomy" id="47875"/>
    <lineage>
        <taxon>Bacteria</taxon>
        <taxon>Bacillati</taxon>
        <taxon>Actinomycetota</taxon>
        <taxon>Actinomycetes</taxon>
        <taxon>Micromonosporales</taxon>
        <taxon>Micromonosporaceae</taxon>
        <taxon>Micromonospora</taxon>
    </lineage>
</organism>
<gene>
    <name evidence="1" type="ORF">JD81_01342</name>
</gene>
<keyword evidence="2" id="KW-1185">Reference proteome</keyword>
<name>A0A562WC59_9ACTN</name>
<protein>
    <submittedName>
        <fullName evidence="1">Uncharacterized protein</fullName>
    </submittedName>
</protein>
<dbReference type="Proteomes" id="UP000319728">
    <property type="component" value="Unassembled WGS sequence"/>
</dbReference>
<evidence type="ECO:0000313" key="2">
    <source>
        <dbReference type="Proteomes" id="UP000319728"/>
    </source>
</evidence>
<comment type="caution">
    <text evidence="1">The sequence shown here is derived from an EMBL/GenBank/DDBJ whole genome shotgun (WGS) entry which is preliminary data.</text>
</comment>
<accession>A0A562WC59</accession>
<dbReference type="EMBL" id="VLLP01000001">
    <property type="protein sequence ID" value="TWJ27842.1"/>
    <property type="molecule type" value="Genomic_DNA"/>
</dbReference>
<reference evidence="1 2" key="1">
    <citation type="submission" date="2019-07" db="EMBL/GenBank/DDBJ databases">
        <title>R&amp;d 2014.</title>
        <authorList>
            <person name="Klenk H.-P."/>
        </authorList>
    </citation>
    <scope>NUCLEOTIDE SEQUENCE [LARGE SCALE GENOMIC DNA]</scope>
    <source>
        <strain evidence="1 2">DSM 43912</strain>
    </source>
</reference>
<dbReference type="OrthoDB" id="3356903at2"/>
<evidence type="ECO:0000313" key="1">
    <source>
        <dbReference type="EMBL" id="TWJ27842.1"/>
    </source>
</evidence>
<dbReference type="RefSeq" id="WP_145816043.1">
    <property type="nucleotide sequence ID" value="NZ_AP023438.1"/>
</dbReference>
<sequence>MRDLFRGFSREWTYESEVYPPSPSYMFEATLASALPGANFQAEVTVEWRGSEPEAEAKVRAFTWDHLARWAATRRVTDASHLADLINARGVSEIPVPRTALVLTHLHVRITVPAEALAATTTWEEAERRATLEEQRREGELRQLRWLRDEIFGKPDLARMYWHLRHPADLRALADPVFDTVAIQLGSGQPVTAPPQVKEDSVSVLIGKFLAGLGADERWHLIGQLDRVFRSFDRPDLANQLGEPSDRTAS</sequence>
<dbReference type="AlphaFoldDB" id="A0A562WC59"/>